<dbReference type="HOGENOM" id="CLU_1370046_0_0_9"/>
<feature type="transmembrane region" description="Helical" evidence="1">
    <location>
        <begin position="122"/>
        <end position="141"/>
    </location>
</feature>
<reference evidence="2 3" key="1">
    <citation type="journal article" date="2011" name="J. Bacteriol.">
        <title>Complete genome sequence of the cellulose-degrading bacterium Cellulosilyticum lentocellum.</title>
        <authorList>
            <consortium name="US DOE Joint Genome Institute"/>
            <person name="Miller D.A."/>
            <person name="Suen G."/>
            <person name="Bruce D."/>
            <person name="Copeland A."/>
            <person name="Cheng J.F."/>
            <person name="Detter C."/>
            <person name="Goodwin L.A."/>
            <person name="Han C.S."/>
            <person name="Hauser L.J."/>
            <person name="Land M.L."/>
            <person name="Lapidus A."/>
            <person name="Lucas S."/>
            <person name="Meincke L."/>
            <person name="Pitluck S."/>
            <person name="Tapia R."/>
            <person name="Teshima H."/>
            <person name="Woyke T."/>
            <person name="Fox B.G."/>
            <person name="Angert E.R."/>
            <person name="Currie C.R."/>
        </authorList>
    </citation>
    <scope>NUCLEOTIDE SEQUENCE [LARGE SCALE GENOMIC DNA]</scope>
    <source>
        <strain evidence="3">ATCC 49066 / DSM 5427 / NCIMB 11756 / RHM5</strain>
    </source>
</reference>
<accession>F2JI25</accession>
<feature type="transmembrane region" description="Helical" evidence="1">
    <location>
        <begin position="42"/>
        <end position="63"/>
    </location>
</feature>
<keyword evidence="1" id="KW-0472">Membrane</keyword>
<keyword evidence="3" id="KW-1185">Reference proteome</keyword>
<dbReference type="KEGG" id="cle:Clole_0216"/>
<name>F2JI25_CELLD</name>
<gene>
    <name evidence="2" type="ordered locus">Clole_0216</name>
</gene>
<evidence type="ECO:0000313" key="2">
    <source>
        <dbReference type="EMBL" id="ADZ81969.1"/>
    </source>
</evidence>
<dbReference type="RefSeq" id="WP_013655270.1">
    <property type="nucleotide sequence ID" value="NC_015275.1"/>
</dbReference>
<feature type="transmembrane region" description="Helical" evidence="1">
    <location>
        <begin position="5"/>
        <end position="22"/>
    </location>
</feature>
<proteinExistence type="predicted"/>
<protein>
    <submittedName>
        <fullName evidence="2">Uncharacterized protein</fullName>
    </submittedName>
</protein>
<evidence type="ECO:0000313" key="3">
    <source>
        <dbReference type="Proteomes" id="UP000008467"/>
    </source>
</evidence>
<dbReference type="Proteomes" id="UP000008467">
    <property type="component" value="Chromosome"/>
</dbReference>
<evidence type="ECO:0000256" key="1">
    <source>
        <dbReference type="SAM" id="Phobius"/>
    </source>
</evidence>
<keyword evidence="1" id="KW-1133">Transmembrane helix</keyword>
<keyword evidence="1" id="KW-0812">Transmembrane</keyword>
<organism evidence="2 3">
    <name type="scientific">Cellulosilyticum lentocellum (strain ATCC 49066 / DSM 5427 / NCIMB 11756 / RHM5)</name>
    <name type="common">Clostridium lentocellum</name>
    <dbReference type="NCBI Taxonomy" id="642492"/>
    <lineage>
        <taxon>Bacteria</taxon>
        <taxon>Bacillati</taxon>
        <taxon>Bacillota</taxon>
        <taxon>Clostridia</taxon>
        <taxon>Lachnospirales</taxon>
        <taxon>Cellulosilyticaceae</taxon>
        <taxon>Cellulosilyticum</taxon>
    </lineage>
</organism>
<dbReference type="AlphaFoldDB" id="F2JI25"/>
<sequence>MFISFLCLMVILSCIFHIITFYHAKKSGIIMLLFPLSKTRLFAYLLILASNAMALSSYTNLATQQEHVIMQSKIAGVQAFADYEEWGNNPDIIIPGQEDDWLQMRRSRYESKIKHNHKLSRVYLLSLISILMYISFETVYITQQGLYLSSSRKPSPFIIKMQKKHLQLYLNKENELYPFFKLKNTPLNQKRYAAFIELS</sequence>
<dbReference type="EMBL" id="CP002582">
    <property type="protein sequence ID" value="ADZ81969.1"/>
    <property type="molecule type" value="Genomic_DNA"/>
</dbReference>